<dbReference type="Gene3D" id="3.40.1350.10">
    <property type="match status" value="1"/>
</dbReference>
<dbReference type="EMBL" id="DXEV01000196">
    <property type="protein sequence ID" value="HIX57765.1"/>
    <property type="molecule type" value="Genomic_DNA"/>
</dbReference>
<dbReference type="GO" id="GO:0003676">
    <property type="term" value="F:nucleic acid binding"/>
    <property type="evidence" value="ECO:0007669"/>
    <property type="project" value="InterPro"/>
</dbReference>
<dbReference type="InterPro" id="IPR011856">
    <property type="entry name" value="tRNA_endonuc-like_dom_sf"/>
</dbReference>
<dbReference type="Proteomes" id="UP000886829">
    <property type="component" value="Unassembled WGS sequence"/>
</dbReference>
<dbReference type="Pfam" id="PF14088">
    <property type="entry name" value="DUF4268"/>
    <property type="match status" value="1"/>
</dbReference>
<name>A0A9D1WEX4_9GAMM</name>
<dbReference type="InterPro" id="IPR025364">
    <property type="entry name" value="DUF4268"/>
</dbReference>
<feature type="domain" description="DUF4268" evidence="1">
    <location>
        <begin position="178"/>
        <end position="310"/>
    </location>
</feature>
<dbReference type="AlphaFoldDB" id="A0A9D1WEX4"/>
<gene>
    <name evidence="2" type="ORF">H9850_09905</name>
</gene>
<evidence type="ECO:0000313" key="3">
    <source>
        <dbReference type="Proteomes" id="UP000886829"/>
    </source>
</evidence>
<proteinExistence type="predicted"/>
<accession>A0A9D1WEX4</accession>
<evidence type="ECO:0000313" key="2">
    <source>
        <dbReference type="EMBL" id="HIX57765.1"/>
    </source>
</evidence>
<comment type="caution">
    <text evidence="2">The sequence shown here is derived from an EMBL/GenBank/DDBJ whole genome shotgun (WGS) entry which is preliminary data.</text>
</comment>
<reference evidence="2" key="1">
    <citation type="journal article" date="2021" name="PeerJ">
        <title>Extensive microbial diversity within the chicken gut microbiome revealed by metagenomics and culture.</title>
        <authorList>
            <person name="Gilroy R."/>
            <person name="Ravi A."/>
            <person name="Getino M."/>
            <person name="Pursley I."/>
            <person name="Horton D.L."/>
            <person name="Alikhan N.F."/>
            <person name="Baker D."/>
            <person name="Gharbi K."/>
            <person name="Hall N."/>
            <person name="Watson M."/>
            <person name="Adriaenssens E.M."/>
            <person name="Foster-Nyarko E."/>
            <person name="Jarju S."/>
            <person name="Secka A."/>
            <person name="Antonio M."/>
            <person name="Oren A."/>
            <person name="Chaudhuri R.R."/>
            <person name="La Ragione R."/>
            <person name="Hildebrand F."/>
            <person name="Pallen M.J."/>
        </authorList>
    </citation>
    <scope>NUCLEOTIDE SEQUENCE</scope>
    <source>
        <strain evidence="2">USASDec5-558</strain>
    </source>
</reference>
<organism evidence="2 3">
    <name type="scientific">Candidatus Anaerobiospirillum pullistercoris</name>
    <dbReference type="NCBI Taxonomy" id="2838452"/>
    <lineage>
        <taxon>Bacteria</taxon>
        <taxon>Pseudomonadati</taxon>
        <taxon>Pseudomonadota</taxon>
        <taxon>Gammaproteobacteria</taxon>
        <taxon>Aeromonadales</taxon>
        <taxon>Succinivibrionaceae</taxon>
        <taxon>Anaerobiospirillum</taxon>
    </lineage>
</organism>
<evidence type="ECO:0000259" key="1">
    <source>
        <dbReference type="Pfam" id="PF14088"/>
    </source>
</evidence>
<reference evidence="2" key="2">
    <citation type="submission" date="2021-04" db="EMBL/GenBank/DDBJ databases">
        <authorList>
            <person name="Gilroy R."/>
        </authorList>
    </citation>
    <scope>NUCLEOTIDE SEQUENCE</scope>
    <source>
        <strain evidence="2">USASDec5-558</strain>
    </source>
</reference>
<sequence length="325" mass="37558">MPQVQLGKIEQVPVREVWPHEAHDFTRWLAQKDNLKQLGEACSIELELVNTESEVGSFAVDIFAKEVGTNRRVVIENQLEDTDHDHLGKIISYASGKDANVAIWVVAKARDEHRKAIEWLNEHTDDECSFFLVEVEVWRIGDSPKAPRFNVVESPNEWARAEKATDKLNALNDTRKTQLEYWQTYQKAALADHEFSKLMRPQKPQPQKFAFIKVNSSRYHFCLQVSTQQLRIGIEITVLNDKNFGKILFTHQKELEQLLGVKGEPFDASKECGIRFYRENSDIKGKPDEWNTYIAWQLHAAVLLYQAMREIDQANPPKASKQEEQ</sequence>
<protein>
    <submittedName>
        <fullName evidence="2">DUF4268 domain-containing protein</fullName>
    </submittedName>
</protein>